<sequence>MTASAELQQAIDSLKIRDVYLRGLDARCLGDFDPKYAPDLTELTIQQMHLVNQSQVVEIEGDRQLLRVFVRLGVRWMDSKDSSEEESIRALIEAEFITEYEMTKDLEKAAIDEFSLKNASYHVWPYWRELLSSQCSRMHLPRLILPTVQLAHNRHQKVEGSESASKVTEH</sequence>
<evidence type="ECO:0000313" key="1">
    <source>
        <dbReference type="EMBL" id="HEC06257.1"/>
    </source>
</evidence>
<comment type="caution">
    <text evidence="1">The sequence shown here is derived from an EMBL/GenBank/DDBJ whole genome shotgun (WGS) entry which is preliminary data.</text>
</comment>
<dbReference type="EMBL" id="DRLF01000191">
    <property type="protein sequence ID" value="HEC06257.1"/>
    <property type="molecule type" value="Genomic_DNA"/>
</dbReference>
<dbReference type="InterPro" id="IPR035958">
    <property type="entry name" value="SecB-like_sf"/>
</dbReference>
<dbReference type="Proteomes" id="UP000886339">
    <property type="component" value="Unassembled WGS sequence"/>
</dbReference>
<reference evidence="1" key="1">
    <citation type="journal article" date="2020" name="mSystems">
        <title>Genome- and Community-Level Interaction Insights into Carbon Utilization and Element Cycling Functions of Hydrothermarchaeota in Hydrothermal Sediment.</title>
        <authorList>
            <person name="Zhou Z."/>
            <person name="Liu Y."/>
            <person name="Xu W."/>
            <person name="Pan J."/>
            <person name="Luo Z.H."/>
            <person name="Li M."/>
        </authorList>
    </citation>
    <scope>NUCLEOTIDE SEQUENCE [LARGE SCALE GENOMIC DNA]</scope>
    <source>
        <strain evidence="1">HyVt-458</strain>
    </source>
</reference>
<gene>
    <name evidence="1" type="ORF">ENJ12_05370</name>
</gene>
<dbReference type="SUPFAM" id="SSF54611">
    <property type="entry name" value="SecB-like"/>
    <property type="match status" value="1"/>
</dbReference>
<name>A0A831WA93_9GAMM</name>
<dbReference type="Gene3D" id="3.10.420.10">
    <property type="entry name" value="SecB-like"/>
    <property type="match status" value="1"/>
</dbReference>
<proteinExistence type="predicted"/>
<organism evidence="1">
    <name type="scientific">Thiolapillus brandeum</name>
    <dbReference type="NCBI Taxonomy" id="1076588"/>
    <lineage>
        <taxon>Bacteria</taxon>
        <taxon>Pseudomonadati</taxon>
        <taxon>Pseudomonadota</taxon>
        <taxon>Gammaproteobacteria</taxon>
        <taxon>Chromatiales</taxon>
        <taxon>Sedimenticolaceae</taxon>
        <taxon>Thiolapillus</taxon>
    </lineage>
</organism>
<protein>
    <submittedName>
        <fullName evidence="1">Preprotein translocase subunit SecB</fullName>
    </submittedName>
</protein>
<accession>A0A831WA93</accession>
<dbReference type="AlphaFoldDB" id="A0A831WA93"/>